<reference evidence="4" key="1">
    <citation type="submission" date="2017-05" db="EMBL/GenBank/DDBJ databases">
        <authorList>
            <person name="Macchi M."/>
            <person name="Festa S."/>
            <person name="Coppotelli B.M."/>
            <person name="Morelli I.S."/>
        </authorList>
    </citation>
    <scope>NUCLEOTIDE SEQUENCE [LARGE SCALE GENOMIC DNA]</scope>
    <source>
        <strain evidence="4">I</strain>
    </source>
</reference>
<dbReference type="EMBL" id="NHON01000019">
    <property type="protein sequence ID" value="OWJ66797.1"/>
    <property type="molecule type" value="Genomic_DNA"/>
</dbReference>
<proteinExistence type="predicted"/>
<dbReference type="AlphaFoldDB" id="A0A211ZNY0"/>
<feature type="signal peptide" evidence="2">
    <location>
        <begin position="1"/>
        <end position="29"/>
    </location>
</feature>
<keyword evidence="2" id="KW-0732">Signal</keyword>
<gene>
    <name evidence="3" type="ORF">BWR60_12805</name>
</gene>
<organism evidence="3 4">
    <name type="scientific">Inquilinus limosus</name>
    <dbReference type="NCBI Taxonomy" id="171674"/>
    <lineage>
        <taxon>Bacteria</taxon>
        <taxon>Pseudomonadati</taxon>
        <taxon>Pseudomonadota</taxon>
        <taxon>Alphaproteobacteria</taxon>
        <taxon>Rhodospirillales</taxon>
        <taxon>Rhodospirillaceae</taxon>
        <taxon>Inquilinus</taxon>
    </lineage>
</organism>
<dbReference type="Proteomes" id="UP000196655">
    <property type="component" value="Unassembled WGS sequence"/>
</dbReference>
<evidence type="ECO:0000256" key="1">
    <source>
        <dbReference type="SAM" id="MobiDB-lite"/>
    </source>
</evidence>
<evidence type="ECO:0000313" key="3">
    <source>
        <dbReference type="EMBL" id="OWJ66797.1"/>
    </source>
</evidence>
<feature type="compositionally biased region" description="Basic residues" evidence="1">
    <location>
        <begin position="46"/>
        <end position="62"/>
    </location>
</feature>
<feature type="region of interest" description="Disordered" evidence="1">
    <location>
        <begin position="37"/>
        <end position="82"/>
    </location>
</feature>
<evidence type="ECO:0000256" key="2">
    <source>
        <dbReference type="SAM" id="SignalP"/>
    </source>
</evidence>
<feature type="chain" id="PRO_5013165919" description="Acid-shock protein" evidence="2">
    <location>
        <begin position="30"/>
        <end position="82"/>
    </location>
</feature>
<accession>A0A211ZNY0</accession>
<name>A0A211ZNY0_9PROT</name>
<protein>
    <recommendedName>
        <fullName evidence="5">Acid-shock protein</fullName>
    </recommendedName>
</protein>
<evidence type="ECO:0008006" key="5">
    <source>
        <dbReference type="Google" id="ProtNLM"/>
    </source>
</evidence>
<feature type="compositionally biased region" description="Basic and acidic residues" evidence="1">
    <location>
        <begin position="69"/>
        <end position="82"/>
    </location>
</feature>
<comment type="caution">
    <text evidence="3">The sequence shown here is derived from an EMBL/GenBank/DDBJ whole genome shotgun (WGS) entry which is preliminary data.</text>
</comment>
<evidence type="ECO:0000313" key="4">
    <source>
        <dbReference type="Proteomes" id="UP000196655"/>
    </source>
</evidence>
<sequence>MEIVNMRRSLLFAVLADPALAVVPALAMAQTTPATTAPAAAPAAHKMMKTHHAARVHHKAHRTANSEQDQTRKLNEEQLNKK</sequence>
<keyword evidence="4" id="KW-1185">Reference proteome</keyword>